<comment type="similarity">
    <text evidence="3 10">Belongs to the PEPCase type 1 family.</text>
</comment>
<keyword evidence="14" id="KW-1185">Reference proteome</keyword>
<dbReference type="Proteomes" id="UP001416858">
    <property type="component" value="Unassembled WGS sequence"/>
</dbReference>
<reference evidence="13 14" key="1">
    <citation type="submission" date="2024-02" db="EMBL/GenBank/DDBJ databases">
        <title>Rhodopirellula caenicola NBRC 110016.</title>
        <authorList>
            <person name="Ichikawa N."/>
            <person name="Katano-Makiyama Y."/>
            <person name="Hidaka K."/>
        </authorList>
    </citation>
    <scope>NUCLEOTIDE SEQUENCE [LARGE SCALE GENOMIC DNA]</scope>
    <source>
        <strain evidence="13 14">NBRC 110016</strain>
    </source>
</reference>
<evidence type="ECO:0000256" key="5">
    <source>
        <dbReference type="ARBA" id="ARBA00022419"/>
    </source>
</evidence>
<evidence type="ECO:0000256" key="9">
    <source>
        <dbReference type="ARBA" id="ARBA00048995"/>
    </source>
</evidence>
<accession>A0ABP9VL49</accession>
<dbReference type="PANTHER" id="PTHR30523:SF6">
    <property type="entry name" value="PHOSPHOENOLPYRUVATE CARBOXYLASE"/>
    <property type="match status" value="1"/>
</dbReference>
<evidence type="ECO:0000256" key="1">
    <source>
        <dbReference type="ARBA" id="ARBA00001946"/>
    </source>
</evidence>
<comment type="catalytic activity">
    <reaction evidence="9 10">
        <text>oxaloacetate + phosphate = phosphoenolpyruvate + hydrogencarbonate</text>
        <dbReference type="Rhea" id="RHEA:28370"/>
        <dbReference type="ChEBI" id="CHEBI:16452"/>
        <dbReference type="ChEBI" id="CHEBI:17544"/>
        <dbReference type="ChEBI" id="CHEBI:43474"/>
        <dbReference type="ChEBI" id="CHEBI:58702"/>
        <dbReference type="EC" id="4.1.1.31"/>
    </reaction>
</comment>
<comment type="function">
    <text evidence="2 10">Forms oxaloacetate, a four-carbon dicarboxylic acid source for the tricarboxylic acid cycle.</text>
</comment>
<comment type="caution">
    <text evidence="13">The sequence shown here is derived from an EMBL/GenBank/DDBJ whole genome shotgun (WGS) entry which is preliminary data.</text>
</comment>
<keyword evidence="6 10" id="KW-0460">Magnesium</keyword>
<evidence type="ECO:0000256" key="11">
    <source>
        <dbReference type="PROSITE-ProRule" id="PRU10111"/>
    </source>
</evidence>
<dbReference type="Pfam" id="PF00311">
    <property type="entry name" value="PEPcase"/>
    <property type="match status" value="1"/>
</dbReference>
<evidence type="ECO:0000313" key="13">
    <source>
        <dbReference type="EMBL" id="GAA5505918.1"/>
    </source>
</evidence>
<comment type="subunit">
    <text evidence="10">Homotetramer.</text>
</comment>
<keyword evidence="8 10" id="KW-0120">Carbon dioxide fixation</keyword>
<dbReference type="RefSeq" id="WP_345682900.1">
    <property type="nucleotide sequence ID" value="NZ_BAABRO010000002.1"/>
</dbReference>
<dbReference type="InterPro" id="IPR022805">
    <property type="entry name" value="PEP_COase_bac/pln-type"/>
</dbReference>
<feature type="active site" evidence="10 12">
    <location>
        <position position="588"/>
    </location>
</feature>
<evidence type="ECO:0000256" key="4">
    <source>
        <dbReference type="ARBA" id="ARBA00012305"/>
    </source>
</evidence>
<dbReference type="EMBL" id="BAABRO010000002">
    <property type="protein sequence ID" value="GAA5505918.1"/>
    <property type="molecule type" value="Genomic_DNA"/>
</dbReference>
<gene>
    <name evidence="10 13" type="primary">ppc</name>
    <name evidence="13" type="ORF">Rcae01_01368</name>
</gene>
<evidence type="ECO:0000256" key="6">
    <source>
        <dbReference type="ARBA" id="ARBA00022842"/>
    </source>
</evidence>
<organism evidence="13 14">
    <name type="scientific">Novipirellula caenicola</name>
    <dbReference type="NCBI Taxonomy" id="1536901"/>
    <lineage>
        <taxon>Bacteria</taxon>
        <taxon>Pseudomonadati</taxon>
        <taxon>Planctomycetota</taxon>
        <taxon>Planctomycetia</taxon>
        <taxon>Pirellulales</taxon>
        <taxon>Pirellulaceae</taxon>
        <taxon>Novipirellula</taxon>
    </lineage>
</organism>
<feature type="active site" evidence="10 11">
    <location>
        <position position="147"/>
    </location>
</feature>
<evidence type="ECO:0000256" key="3">
    <source>
        <dbReference type="ARBA" id="ARBA00008346"/>
    </source>
</evidence>
<dbReference type="NCBIfam" id="NF000584">
    <property type="entry name" value="PRK00009.1"/>
    <property type="match status" value="1"/>
</dbReference>
<dbReference type="InterPro" id="IPR015813">
    <property type="entry name" value="Pyrv/PenolPyrv_kinase-like_dom"/>
</dbReference>
<proteinExistence type="inferred from homology"/>
<keyword evidence="7 10" id="KW-0456">Lyase</keyword>
<dbReference type="EC" id="4.1.1.31" evidence="4 10"/>
<evidence type="ECO:0000256" key="7">
    <source>
        <dbReference type="ARBA" id="ARBA00023239"/>
    </source>
</evidence>
<dbReference type="HAMAP" id="MF_00595">
    <property type="entry name" value="PEPcase_type1"/>
    <property type="match status" value="1"/>
</dbReference>
<evidence type="ECO:0000256" key="10">
    <source>
        <dbReference type="HAMAP-Rule" id="MF_00595"/>
    </source>
</evidence>
<dbReference type="InterPro" id="IPR021135">
    <property type="entry name" value="PEP_COase"/>
</dbReference>
<evidence type="ECO:0000256" key="12">
    <source>
        <dbReference type="PROSITE-ProRule" id="PRU10112"/>
    </source>
</evidence>
<evidence type="ECO:0000256" key="2">
    <source>
        <dbReference type="ARBA" id="ARBA00003670"/>
    </source>
</evidence>
<dbReference type="InterPro" id="IPR033129">
    <property type="entry name" value="PEPCASE_His_AS"/>
</dbReference>
<protein>
    <recommendedName>
        <fullName evidence="5 10">Phosphoenolpyruvate carboxylase</fullName>
        <shortName evidence="10">PEPC</shortName>
        <shortName evidence="10">PEPCase</shortName>
        <ecNumber evidence="4 10">4.1.1.31</ecNumber>
    </recommendedName>
</protein>
<evidence type="ECO:0000256" key="8">
    <source>
        <dbReference type="ARBA" id="ARBA00023300"/>
    </source>
</evidence>
<dbReference type="Gene3D" id="1.20.1440.90">
    <property type="entry name" value="Phosphoenolpyruvate/pyruvate domain"/>
    <property type="match status" value="1"/>
</dbReference>
<dbReference type="InterPro" id="IPR018129">
    <property type="entry name" value="PEP_COase_Lys_AS"/>
</dbReference>
<name>A0ABP9VL49_9BACT</name>
<evidence type="ECO:0000313" key="14">
    <source>
        <dbReference type="Proteomes" id="UP001416858"/>
    </source>
</evidence>
<dbReference type="SUPFAM" id="SSF51621">
    <property type="entry name" value="Phosphoenolpyruvate/pyruvate domain"/>
    <property type="match status" value="1"/>
</dbReference>
<comment type="cofactor">
    <cofactor evidence="1 10">
        <name>Mg(2+)</name>
        <dbReference type="ChEBI" id="CHEBI:18420"/>
    </cofactor>
</comment>
<dbReference type="PANTHER" id="PTHR30523">
    <property type="entry name" value="PHOSPHOENOLPYRUVATE CARBOXYLASE"/>
    <property type="match status" value="1"/>
</dbReference>
<dbReference type="PROSITE" id="PS00393">
    <property type="entry name" value="PEPCASE_2"/>
    <property type="match status" value="1"/>
</dbReference>
<dbReference type="PROSITE" id="PS00781">
    <property type="entry name" value="PEPCASE_1"/>
    <property type="match status" value="1"/>
</dbReference>
<dbReference type="PRINTS" id="PR00150">
    <property type="entry name" value="PEPCARBXLASE"/>
</dbReference>
<sequence length="932" mass="104439">MSKQLHKRLSTDIHLLGDLLGKVIRRQAGVNAFELEERFRALSKVRRHDHDSADEVAVRIAEIVDDLDLQQICEVARAFTLYFQLINVAEEHHRARVLRTRIKMESPKPIAESIRAAIAELADAGVDEMHMQNMLQGLHIEPVFTAHPTEAKRRTLISKLKRIEEGLRHLDEMNLLPADEVRVKQGMLAEITGMWLTSQARQAKPTVTDEVKTGLYYFDQTIWDVVPKIYREMEEALAEHFPSVQLPKRFLTFGSWIGGDRDGNPNVTAFVTAETLRLHRGMALSRHGETAGALTRTLSLSEQLHTPAKELLELLEQELSGNSGHVKFLAEQYPDEPYRLLAAALKADLNDANHDPVKSRLLEDDNSPMAELRTAADLLKPLESIDLSLRNGRTDTIADAQLKDALVQANVFGVNVARLDIRQFSDYHDAALAEIFAKLGISSNYLELTPAERAELLTTQLASDNPEIGEPSDYSETTAELLQLFRVIARAVELYGPEMIGPYIISMSKDVDDVLAVLLLAKWYGLCQRSDGNPQALPAIAPLFETRDDLKNAPEVMTKLFAHPAYREHLAAQGMEQNVMIGYSDSNKDAGFLTATWELYQAQDRLTKCCREHGVSLTIFHGRGGTIARGGGPANRAILAQPPGSVEGRIRITEQGEVINDYYFHPEIAARHLEQLVSAVLVASTPAHKRKATPKKSWLDAMEQLSATAFRSYREFIYETPALLQYWQEATPINELSSMRIGSRPARRKGNDVLAGLRAIPWGFSWMQSRHNLPAWYGVGQAIAAFVGSGDDAEKNLALLQEMHRHWPFFRAMTDNLQVALGKADMGIARRYADLVSDATVREEIYESIKAAYSLTEHWVLRVAGQRAVLENQPTLQRSIRLRNPYVDPLNFLQVRLLKQMRQQSGGSEDPELQQAFYITINGIAAGLKNTG</sequence>